<dbReference type="GO" id="GO:0016757">
    <property type="term" value="F:glycosyltransferase activity"/>
    <property type="evidence" value="ECO:0007669"/>
    <property type="project" value="InterPro"/>
</dbReference>
<dbReference type="AlphaFoldDB" id="T0XZH5"/>
<dbReference type="Pfam" id="PF00534">
    <property type="entry name" value="Glycos_transf_1"/>
    <property type="match status" value="1"/>
</dbReference>
<dbReference type="EMBL" id="AUZY01012708">
    <property type="protein sequence ID" value="EQD28251.1"/>
    <property type="molecule type" value="Genomic_DNA"/>
</dbReference>
<reference evidence="3" key="2">
    <citation type="journal article" date="2014" name="ISME J.">
        <title>Microbial stratification in low pH oxic and suboxic macroscopic growths along an acid mine drainage.</title>
        <authorList>
            <person name="Mendez-Garcia C."/>
            <person name="Mesa V."/>
            <person name="Sprenger R.R."/>
            <person name="Richter M."/>
            <person name="Diez M.S."/>
            <person name="Solano J."/>
            <person name="Bargiela R."/>
            <person name="Golyshina O.V."/>
            <person name="Manteca A."/>
            <person name="Ramos J.L."/>
            <person name="Gallego J.R."/>
            <person name="Llorente I."/>
            <person name="Martins Dos Santos V.A."/>
            <person name="Jensen O.N."/>
            <person name="Pelaez A.I."/>
            <person name="Sanchez J."/>
            <person name="Ferrer M."/>
        </authorList>
    </citation>
    <scope>NUCLEOTIDE SEQUENCE</scope>
</reference>
<sequence length="243" mass="26558">MQDHLFGMTAYRRASALVVESAFEARQVSDFAPGNKIRVIPPGIDLDAWGHLPSPEAARQRTGLPSRYLLFSGRLARNKGLPFLLEGFSRVPPSQRIPLVLMGRDWGMENTLRAEARQRGLEKEVIFLGERPDPEEYRATFAGAEAFVLPSEYEAFGLVLLEAMASGLPILATRVGGVPEAVGEGGAALLVPYGDHGALAAALTDLLGDPGRRKALSDRGRERGRAFTWRRTGEAFQALYRSL</sequence>
<dbReference type="PANTHER" id="PTHR46401:SF2">
    <property type="entry name" value="GLYCOSYLTRANSFERASE WBBK-RELATED"/>
    <property type="match status" value="1"/>
</dbReference>
<dbReference type="Gene3D" id="3.40.50.2000">
    <property type="entry name" value="Glycogen Phosphorylase B"/>
    <property type="match status" value="2"/>
</dbReference>
<feature type="domain" description="Glycosyl transferase family 1" evidence="2">
    <location>
        <begin position="65"/>
        <end position="223"/>
    </location>
</feature>
<evidence type="ECO:0000259" key="2">
    <source>
        <dbReference type="Pfam" id="PF00534"/>
    </source>
</evidence>
<comment type="caution">
    <text evidence="3">The sequence shown here is derived from an EMBL/GenBank/DDBJ whole genome shotgun (WGS) entry which is preliminary data.</text>
</comment>
<keyword evidence="1 3" id="KW-0808">Transferase</keyword>
<proteinExistence type="predicted"/>
<name>T0XZH5_9ZZZZ</name>
<accession>T0XZH5</accession>
<dbReference type="InterPro" id="IPR001296">
    <property type="entry name" value="Glyco_trans_1"/>
</dbReference>
<protein>
    <submittedName>
        <fullName evidence="3">Glycosyltransferase</fullName>
    </submittedName>
</protein>
<dbReference type="SUPFAM" id="SSF53756">
    <property type="entry name" value="UDP-Glycosyltransferase/glycogen phosphorylase"/>
    <property type="match status" value="1"/>
</dbReference>
<reference evidence="3" key="1">
    <citation type="submission" date="2013-08" db="EMBL/GenBank/DDBJ databases">
        <authorList>
            <person name="Mendez C."/>
            <person name="Richter M."/>
            <person name="Ferrer M."/>
            <person name="Sanchez J."/>
        </authorList>
    </citation>
    <scope>NUCLEOTIDE SEQUENCE</scope>
</reference>
<evidence type="ECO:0000256" key="1">
    <source>
        <dbReference type="ARBA" id="ARBA00022679"/>
    </source>
</evidence>
<gene>
    <name evidence="3" type="ORF">B1B_18938</name>
</gene>
<dbReference type="GO" id="GO:0009103">
    <property type="term" value="P:lipopolysaccharide biosynthetic process"/>
    <property type="evidence" value="ECO:0007669"/>
    <property type="project" value="TreeGrafter"/>
</dbReference>
<evidence type="ECO:0000313" key="3">
    <source>
        <dbReference type="EMBL" id="EQD28251.1"/>
    </source>
</evidence>
<dbReference type="PANTHER" id="PTHR46401">
    <property type="entry name" value="GLYCOSYLTRANSFERASE WBBK-RELATED"/>
    <property type="match status" value="1"/>
</dbReference>
<organism evidence="3">
    <name type="scientific">mine drainage metagenome</name>
    <dbReference type="NCBI Taxonomy" id="410659"/>
    <lineage>
        <taxon>unclassified sequences</taxon>
        <taxon>metagenomes</taxon>
        <taxon>ecological metagenomes</taxon>
    </lineage>
</organism>